<gene>
    <name evidence="9 11" type="primary">ppc</name>
    <name evidence="11" type="ORF">HZU44_04385</name>
</gene>
<dbReference type="PANTHER" id="PTHR30523">
    <property type="entry name" value="PHOSPHOENOLPYRUVATE CARBOXYLASE"/>
    <property type="match status" value="1"/>
</dbReference>
<evidence type="ECO:0000256" key="5">
    <source>
        <dbReference type="ARBA" id="ARBA00022842"/>
    </source>
</evidence>
<dbReference type="GO" id="GO:0008964">
    <property type="term" value="F:phosphoenolpyruvate carboxylase activity"/>
    <property type="evidence" value="ECO:0007669"/>
    <property type="project" value="UniProtKB-UniRule"/>
</dbReference>
<dbReference type="GO" id="GO:0015977">
    <property type="term" value="P:carbon fixation"/>
    <property type="evidence" value="ECO:0007669"/>
    <property type="project" value="UniProtKB-UniRule"/>
</dbReference>
<evidence type="ECO:0000256" key="4">
    <source>
        <dbReference type="ARBA" id="ARBA00022419"/>
    </source>
</evidence>
<dbReference type="InterPro" id="IPR015813">
    <property type="entry name" value="Pyrv/PenolPyrv_kinase-like_dom"/>
</dbReference>
<sequence>MTDQHDHDGPDAALRADIRRLGTLLGQTLARQEGRPLLDLVEEIRAQVRSDAPAAAQRLGGLDVTTGTKLARAFSTYFHLANITEQVHRARDLRRRRAIQGGWLDQAAKMIAERGVPAEEIAAAARRLAVRPVFTAHPTEAARRSILSKLRAVADELDAETANAILYGASDEGPANRRLAELLDLMWQTDELRLDRPDPTDEARNAIYYLRDLYAEAAPQVLEDLADTLRTLGVETSPTARPLTFGTWIGGDRDGNPFVTPQVTGEVLRIQHEHGIAATEAAMEHLINEVSVSRRLRGVSLDLSASLAADLDALPEVAPRFRRVNAEEPYRLKARCVKAKLANTRERLRRGTPHVPGRDYRGAAELIADLELLRASLARNAGQLTAVGRLATTIRTVSAFGLHLATMDVREHAEKHHEVLTQLYAAVGEVSDYPSLTRLERTKLLADELTGRRPLSTLDTPLTESARKTFDVFATIREAQDRFGSEVIESYIISMTLGVDDVLAAVVLAREAGLVDVHSGRARIGFVPLLETPAELNAGGELLDELLSLPAYRSLVAARGDVQEVMLGYSDSNKEAGITTSQWSIHRAQRALRDVAARHGVHLRLFHGRGGTVGRGGGPTHEAILAQPYGTLDGAIKVTEQGEVISDKYTLPALARENLELTMAAVLQATLLHTAPRQPAEMLERWDASMDVVSDAAFRSYRSLVEDPDLPEYFWASTPTELLGALNIGSRPAKRPNTGAGLGGLRAIPWVFGWTQTRQIVPGWFGVGSGLAAAREAGLAEVLAEMHRNWHFFRTFLSNVEMMLTKTDLSIARRYVETLVPKKLHPIFAKIEQEYELTKQEVLAVTASPALLENSPVLQRTLAVRDTYLEPLHHLQVALLRQYRDSGAAGRAVATAPGGRRAPSDGTALERALLTTVNGIAAGMRNTG</sequence>
<evidence type="ECO:0000256" key="8">
    <source>
        <dbReference type="ARBA" id="ARBA00048995"/>
    </source>
</evidence>
<comment type="cofactor">
    <cofactor evidence="9">
        <name>Mg(2+)</name>
        <dbReference type="ChEBI" id="CHEBI:18420"/>
    </cofactor>
</comment>
<dbReference type="SUPFAM" id="SSF51621">
    <property type="entry name" value="Phosphoenolpyruvate/pyruvate domain"/>
    <property type="match status" value="1"/>
</dbReference>
<feature type="active site" evidence="9 10">
    <location>
        <position position="137"/>
    </location>
</feature>
<evidence type="ECO:0000256" key="3">
    <source>
        <dbReference type="ARBA" id="ARBA00012305"/>
    </source>
</evidence>
<dbReference type="GO" id="GO:0006107">
    <property type="term" value="P:oxaloacetate metabolic process"/>
    <property type="evidence" value="ECO:0007669"/>
    <property type="project" value="UniProtKB-UniRule"/>
</dbReference>
<keyword evidence="11" id="KW-0670">Pyruvate</keyword>
<comment type="similarity">
    <text evidence="2 9">Belongs to the PEPCase type 1 family.</text>
</comment>
<dbReference type="PANTHER" id="PTHR30523:SF6">
    <property type="entry name" value="PHOSPHOENOLPYRUVATE CARBOXYLASE"/>
    <property type="match status" value="1"/>
</dbReference>
<keyword evidence="7 9" id="KW-0120">Carbon dioxide fixation</keyword>
<keyword evidence="5 9" id="KW-0460">Magnesium</keyword>
<dbReference type="PRINTS" id="PR00150">
    <property type="entry name" value="PEPCARBXLASE"/>
</dbReference>
<dbReference type="GO" id="GO:0005829">
    <property type="term" value="C:cytosol"/>
    <property type="evidence" value="ECO:0007669"/>
    <property type="project" value="TreeGrafter"/>
</dbReference>
<dbReference type="EMBL" id="CP058905">
    <property type="protein sequence ID" value="QLJ99388.1"/>
    <property type="molecule type" value="Genomic_DNA"/>
</dbReference>
<protein>
    <recommendedName>
        <fullName evidence="4 9">Phosphoenolpyruvate carboxylase</fullName>
        <shortName evidence="9">PEPC</shortName>
        <shortName evidence="9">PEPCase</shortName>
        <ecNumber evidence="3 9">4.1.1.31</ecNumber>
    </recommendedName>
</protein>
<dbReference type="InterPro" id="IPR021135">
    <property type="entry name" value="PEP_COase"/>
</dbReference>
<comment type="subunit">
    <text evidence="9">Homotetramer.</text>
</comment>
<evidence type="ECO:0000313" key="11">
    <source>
        <dbReference type="EMBL" id="QLJ99388.1"/>
    </source>
</evidence>
<organism evidence="11">
    <name type="scientific">Micromonospora carbonacea</name>
    <dbReference type="NCBI Taxonomy" id="47853"/>
    <lineage>
        <taxon>Bacteria</taxon>
        <taxon>Bacillati</taxon>
        <taxon>Actinomycetota</taxon>
        <taxon>Actinomycetes</taxon>
        <taxon>Micromonosporales</taxon>
        <taxon>Micromonosporaceae</taxon>
        <taxon>Micromonospora</taxon>
    </lineage>
</organism>
<evidence type="ECO:0000256" key="10">
    <source>
        <dbReference type="PROSITE-ProRule" id="PRU10111"/>
    </source>
</evidence>
<dbReference type="GO" id="GO:0000287">
    <property type="term" value="F:magnesium ion binding"/>
    <property type="evidence" value="ECO:0007669"/>
    <property type="project" value="UniProtKB-UniRule"/>
</dbReference>
<evidence type="ECO:0000256" key="7">
    <source>
        <dbReference type="ARBA" id="ARBA00023300"/>
    </source>
</evidence>
<accession>A0A7D6CF66</accession>
<dbReference type="InterPro" id="IPR022805">
    <property type="entry name" value="PEP_COase_bac/pln-type"/>
</dbReference>
<feature type="active site" evidence="9">
    <location>
        <position position="574"/>
    </location>
</feature>
<evidence type="ECO:0000256" key="1">
    <source>
        <dbReference type="ARBA" id="ARBA00003670"/>
    </source>
</evidence>
<evidence type="ECO:0000256" key="9">
    <source>
        <dbReference type="HAMAP-Rule" id="MF_00595"/>
    </source>
</evidence>
<dbReference type="Gene3D" id="1.20.1440.90">
    <property type="entry name" value="Phosphoenolpyruvate/pyruvate domain"/>
    <property type="match status" value="1"/>
</dbReference>
<dbReference type="NCBIfam" id="NF000584">
    <property type="entry name" value="PRK00009.1"/>
    <property type="match status" value="1"/>
</dbReference>
<dbReference type="PROSITE" id="PS00781">
    <property type="entry name" value="PEPCASE_1"/>
    <property type="match status" value="1"/>
</dbReference>
<keyword evidence="6 9" id="KW-0456">Lyase</keyword>
<comment type="function">
    <text evidence="1 9">Forms oxaloacetate, a four-carbon dicarboxylic acid source for the tricarboxylic acid cycle.</text>
</comment>
<dbReference type="EC" id="4.1.1.31" evidence="3 9"/>
<comment type="catalytic activity">
    <reaction evidence="8 9">
        <text>oxaloacetate + phosphate = phosphoenolpyruvate + hydrogencarbonate</text>
        <dbReference type="Rhea" id="RHEA:28370"/>
        <dbReference type="ChEBI" id="CHEBI:16452"/>
        <dbReference type="ChEBI" id="CHEBI:17544"/>
        <dbReference type="ChEBI" id="CHEBI:43474"/>
        <dbReference type="ChEBI" id="CHEBI:58702"/>
        <dbReference type="EC" id="4.1.1.31"/>
    </reaction>
</comment>
<dbReference type="InterPro" id="IPR018129">
    <property type="entry name" value="PEP_COase_Lys_AS"/>
</dbReference>
<reference evidence="11" key="1">
    <citation type="submission" date="2020-08" db="EMBL/GenBank/DDBJ databases">
        <title>A bifunctional nitrone conjugated secondary metabolite targeting the ribosome.</title>
        <authorList>
            <person name="Limbrick E.M."/>
            <person name="Graf M."/>
            <person name="Derewacz D.K."/>
            <person name="Nguyen F."/>
            <person name="Spraggins J.M."/>
            <person name="Wieland M."/>
            <person name="Ynigez-Gutierrez A.E."/>
            <person name="Reisman B.J."/>
            <person name="Zinshteyn B."/>
            <person name="McCulloch K."/>
            <person name="Iverson T.M."/>
            <person name="Green R."/>
            <person name="Wilson D.N."/>
            <person name="Bachmann B.O."/>
        </authorList>
    </citation>
    <scope>NUCLEOTIDE SEQUENCE</scope>
    <source>
        <strain evidence="11">Africana</strain>
    </source>
</reference>
<evidence type="ECO:0000256" key="2">
    <source>
        <dbReference type="ARBA" id="ARBA00008346"/>
    </source>
</evidence>
<name>A0A7D6CF66_9ACTN</name>
<dbReference type="Pfam" id="PF00311">
    <property type="entry name" value="PEPcase"/>
    <property type="match status" value="1"/>
</dbReference>
<dbReference type="AlphaFoldDB" id="A0A7D6CF66"/>
<proteinExistence type="inferred from homology"/>
<dbReference type="GO" id="GO:0006099">
    <property type="term" value="P:tricarboxylic acid cycle"/>
    <property type="evidence" value="ECO:0007669"/>
    <property type="project" value="InterPro"/>
</dbReference>
<dbReference type="HAMAP" id="MF_00595">
    <property type="entry name" value="PEPcase_type1"/>
    <property type="match status" value="1"/>
</dbReference>
<evidence type="ECO:0000256" key="6">
    <source>
        <dbReference type="ARBA" id="ARBA00023239"/>
    </source>
</evidence>